<evidence type="ECO:0000256" key="5">
    <source>
        <dbReference type="ARBA" id="ARBA00022824"/>
    </source>
</evidence>
<dbReference type="Pfam" id="PF00810">
    <property type="entry name" value="ER_lumen_recept"/>
    <property type="match status" value="1"/>
</dbReference>
<dbReference type="GO" id="GO:0006621">
    <property type="term" value="P:protein retention in ER lumen"/>
    <property type="evidence" value="ECO:0007669"/>
    <property type="project" value="InterPro"/>
</dbReference>
<evidence type="ECO:0000256" key="6">
    <source>
        <dbReference type="ARBA" id="ARBA00022892"/>
    </source>
</evidence>
<evidence type="ECO:0000256" key="9">
    <source>
        <dbReference type="ARBA" id="ARBA00023136"/>
    </source>
</evidence>
<evidence type="ECO:0000256" key="10">
    <source>
        <dbReference type="ARBA" id="ARBA00023170"/>
    </source>
</evidence>
<dbReference type="InterPro" id="IPR000133">
    <property type="entry name" value="ER_ret_rcpt"/>
</dbReference>
<dbReference type="GO" id="GO:0005789">
    <property type="term" value="C:endoplasmic reticulum membrane"/>
    <property type="evidence" value="ECO:0007669"/>
    <property type="project" value="UniProtKB-SubCell"/>
</dbReference>
<gene>
    <name evidence="12" type="ORF">DPMN_035295</name>
</gene>
<keyword evidence="9 11" id="KW-0472">Membrane</keyword>
<feature type="transmembrane region" description="Helical" evidence="11">
    <location>
        <begin position="36"/>
        <end position="58"/>
    </location>
</feature>
<feature type="transmembrane region" description="Helical" evidence="11">
    <location>
        <begin position="64"/>
        <end position="86"/>
    </location>
</feature>
<evidence type="ECO:0000256" key="4">
    <source>
        <dbReference type="ARBA" id="ARBA00022692"/>
    </source>
</evidence>
<comment type="caution">
    <text evidence="12">The sequence shown here is derived from an EMBL/GenBank/DDBJ whole genome shotgun (WGS) entry which is preliminary data.</text>
</comment>
<dbReference type="Proteomes" id="UP000828390">
    <property type="component" value="Unassembled WGS sequence"/>
</dbReference>
<protein>
    <recommendedName>
        <fullName evidence="14">ER lumen protein-retaining receptor</fullName>
    </recommendedName>
</protein>
<evidence type="ECO:0000256" key="8">
    <source>
        <dbReference type="ARBA" id="ARBA00022989"/>
    </source>
</evidence>
<keyword evidence="13" id="KW-1185">Reference proteome</keyword>
<evidence type="ECO:0008006" key="14">
    <source>
        <dbReference type="Google" id="ProtNLM"/>
    </source>
</evidence>
<keyword evidence="4 11" id="KW-0812">Transmembrane</keyword>
<evidence type="ECO:0000256" key="2">
    <source>
        <dbReference type="ARBA" id="ARBA00010120"/>
    </source>
</evidence>
<dbReference type="EMBL" id="JAIWYP010000002">
    <property type="protein sequence ID" value="KAH3872082.1"/>
    <property type="molecule type" value="Genomic_DNA"/>
</dbReference>
<keyword evidence="10" id="KW-0675">Receptor</keyword>
<keyword evidence="5" id="KW-0256">Endoplasmic reticulum</keyword>
<evidence type="ECO:0000256" key="1">
    <source>
        <dbReference type="ARBA" id="ARBA00004477"/>
    </source>
</evidence>
<comment type="subcellular location">
    <subcellularLocation>
        <location evidence="1">Endoplasmic reticulum membrane</location>
        <topology evidence="1">Multi-pass membrane protein</topology>
    </subcellularLocation>
</comment>
<evidence type="ECO:0000313" key="12">
    <source>
        <dbReference type="EMBL" id="KAH3872082.1"/>
    </source>
</evidence>
<keyword evidence="8 11" id="KW-1133">Transmembrane helix</keyword>
<accession>A0A9D4MAN5</accession>
<dbReference type="GO" id="GO:0046923">
    <property type="term" value="F:ER retention sequence binding"/>
    <property type="evidence" value="ECO:0007669"/>
    <property type="project" value="InterPro"/>
</dbReference>
<name>A0A9D4MAN5_DREPO</name>
<dbReference type="PANTHER" id="PTHR10585">
    <property type="entry name" value="ER LUMEN PROTEIN RETAINING RECEPTOR"/>
    <property type="match status" value="1"/>
</dbReference>
<comment type="similarity">
    <text evidence="2">Belongs to the ERD2 family.</text>
</comment>
<organism evidence="12 13">
    <name type="scientific">Dreissena polymorpha</name>
    <name type="common">Zebra mussel</name>
    <name type="synonym">Mytilus polymorpha</name>
    <dbReference type="NCBI Taxonomy" id="45954"/>
    <lineage>
        <taxon>Eukaryota</taxon>
        <taxon>Metazoa</taxon>
        <taxon>Spiralia</taxon>
        <taxon>Lophotrochozoa</taxon>
        <taxon>Mollusca</taxon>
        <taxon>Bivalvia</taxon>
        <taxon>Autobranchia</taxon>
        <taxon>Heteroconchia</taxon>
        <taxon>Euheterodonta</taxon>
        <taxon>Imparidentia</taxon>
        <taxon>Neoheterodontei</taxon>
        <taxon>Myida</taxon>
        <taxon>Dreissenoidea</taxon>
        <taxon>Dreissenidae</taxon>
        <taxon>Dreissena</taxon>
    </lineage>
</organism>
<dbReference type="GO" id="GO:0016192">
    <property type="term" value="P:vesicle-mediated transport"/>
    <property type="evidence" value="ECO:0007669"/>
    <property type="project" value="UniProtKB-KW"/>
</dbReference>
<evidence type="ECO:0000313" key="13">
    <source>
        <dbReference type="Proteomes" id="UP000828390"/>
    </source>
</evidence>
<dbReference type="AlphaFoldDB" id="A0A9D4MAN5"/>
<reference evidence="12" key="2">
    <citation type="submission" date="2020-11" db="EMBL/GenBank/DDBJ databases">
        <authorList>
            <person name="McCartney M.A."/>
            <person name="Auch B."/>
            <person name="Kono T."/>
            <person name="Mallez S."/>
            <person name="Becker A."/>
            <person name="Gohl D.M."/>
            <person name="Silverstein K.A.T."/>
            <person name="Koren S."/>
            <person name="Bechman K.B."/>
            <person name="Herman A."/>
            <person name="Abrahante J.E."/>
            <person name="Garbe J."/>
        </authorList>
    </citation>
    <scope>NUCLEOTIDE SEQUENCE</scope>
    <source>
        <strain evidence="12">Duluth1</strain>
        <tissue evidence="12">Whole animal</tissue>
    </source>
</reference>
<proteinExistence type="inferred from homology"/>
<evidence type="ECO:0000256" key="11">
    <source>
        <dbReference type="SAM" id="Phobius"/>
    </source>
</evidence>
<dbReference type="PRINTS" id="PR00660">
    <property type="entry name" value="ERLUMENR"/>
</dbReference>
<dbReference type="GO" id="GO:0015031">
    <property type="term" value="P:protein transport"/>
    <property type="evidence" value="ECO:0007669"/>
    <property type="project" value="UniProtKB-KW"/>
</dbReference>
<evidence type="ECO:0000256" key="3">
    <source>
        <dbReference type="ARBA" id="ARBA00022448"/>
    </source>
</evidence>
<sequence>MFQIMWTFSIYVEWVAKFLQLFMVIKIGETKSIVSLYLFVLCSYRALYVLNWIYRYYFEGFLDMIAFVAGCVQTILFGAGVFFIYFHLHRIRGLYGNA</sequence>
<evidence type="ECO:0000256" key="7">
    <source>
        <dbReference type="ARBA" id="ARBA00022927"/>
    </source>
</evidence>
<keyword evidence="6" id="KW-0931">ER-Golgi transport</keyword>
<reference evidence="12" key="1">
    <citation type="journal article" date="2019" name="bioRxiv">
        <title>The Genome of the Zebra Mussel, Dreissena polymorpha: A Resource for Invasive Species Research.</title>
        <authorList>
            <person name="McCartney M.A."/>
            <person name="Auch B."/>
            <person name="Kono T."/>
            <person name="Mallez S."/>
            <person name="Zhang Y."/>
            <person name="Obille A."/>
            <person name="Becker A."/>
            <person name="Abrahante J.E."/>
            <person name="Garbe J."/>
            <person name="Badalamenti J.P."/>
            <person name="Herman A."/>
            <person name="Mangelson H."/>
            <person name="Liachko I."/>
            <person name="Sullivan S."/>
            <person name="Sone E.D."/>
            <person name="Koren S."/>
            <person name="Silverstein K.A.T."/>
            <person name="Beckman K.B."/>
            <person name="Gohl D.M."/>
        </authorList>
    </citation>
    <scope>NUCLEOTIDE SEQUENCE</scope>
    <source>
        <strain evidence="12">Duluth1</strain>
        <tissue evidence="12">Whole animal</tissue>
    </source>
</reference>
<keyword evidence="3" id="KW-0813">Transport</keyword>
<keyword evidence="7" id="KW-0653">Protein transport</keyword>